<evidence type="ECO:0000259" key="2">
    <source>
        <dbReference type="SMART" id="SM00458"/>
    </source>
</evidence>
<evidence type="ECO:0000256" key="1">
    <source>
        <dbReference type="SAM" id="SignalP"/>
    </source>
</evidence>
<dbReference type="Pfam" id="PF00652">
    <property type="entry name" value="Ricin_B_lectin"/>
    <property type="match status" value="1"/>
</dbReference>
<dbReference type="SUPFAM" id="SSF50370">
    <property type="entry name" value="Ricin B-like lectins"/>
    <property type="match status" value="1"/>
</dbReference>
<feature type="chain" id="PRO_5041934371" evidence="1">
    <location>
        <begin position="19"/>
        <end position="173"/>
    </location>
</feature>
<organism evidence="3 4">
    <name type="scientific">Mycena belliarum</name>
    <dbReference type="NCBI Taxonomy" id="1033014"/>
    <lineage>
        <taxon>Eukaryota</taxon>
        <taxon>Fungi</taxon>
        <taxon>Dikarya</taxon>
        <taxon>Basidiomycota</taxon>
        <taxon>Agaricomycotina</taxon>
        <taxon>Agaricomycetes</taxon>
        <taxon>Agaricomycetidae</taxon>
        <taxon>Agaricales</taxon>
        <taxon>Marasmiineae</taxon>
        <taxon>Mycenaceae</taxon>
        <taxon>Mycena</taxon>
    </lineage>
</organism>
<dbReference type="InterPro" id="IPR000772">
    <property type="entry name" value="Ricin_B_lectin"/>
</dbReference>
<dbReference type="InterPro" id="IPR035992">
    <property type="entry name" value="Ricin_B-like_lectins"/>
</dbReference>
<comment type="caution">
    <text evidence="3">The sequence shown here is derived from an EMBL/GenBank/DDBJ whole genome shotgun (WGS) entry which is preliminary data.</text>
</comment>
<dbReference type="AlphaFoldDB" id="A0AAD6XP10"/>
<gene>
    <name evidence="3" type="ORF">B0H15DRAFT_173238</name>
</gene>
<keyword evidence="1" id="KW-0732">Signal</keyword>
<feature type="domain" description="Ricin B lectin" evidence="2">
    <location>
        <begin position="25"/>
        <end position="160"/>
    </location>
</feature>
<dbReference type="CDD" id="cd00161">
    <property type="entry name" value="beta-trefoil_Ricin-like"/>
    <property type="match status" value="1"/>
</dbReference>
<keyword evidence="4" id="KW-1185">Reference proteome</keyword>
<evidence type="ECO:0000313" key="3">
    <source>
        <dbReference type="EMBL" id="KAJ7092400.1"/>
    </source>
</evidence>
<feature type="signal peptide" evidence="1">
    <location>
        <begin position="1"/>
        <end position="18"/>
    </location>
</feature>
<reference evidence="3" key="1">
    <citation type="submission" date="2023-03" db="EMBL/GenBank/DDBJ databases">
        <title>Massive genome expansion in bonnet fungi (Mycena s.s.) driven by repeated elements and novel gene families across ecological guilds.</title>
        <authorList>
            <consortium name="Lawrence Berkeley National Laboratory"/>
            <person name="Harder C.B."/>
            <person name="Miyauchi S."/>
            <person name="Viragh M."/>
            <person name="Kuo A."/>
            <person name="Thoen E."/>
            <person name="Andreopoulos B."/>
            <person name="Lu D."/>
            <person name="Skrede I."/>
            <person name="Drula E."/>
            <person name="Henrissat B."/>
            <person name="Morin E."/>
            <person name="Kohler A."/>
            <person name="Barry K."/>
            <person name="LaButti K."/>
            <person name="Morin E."/>
            <person name="Salamov A."/>
            <person name="Lipzen A."/>
            <person name="Mereny Z."/>
            <person name="Hegedus B."/>
            <person name="Baldrian P."/>
            <person name="Stursova M."/>
            <person name="Weitz H."/>
            <person name="Taylor A."/>
            <person name="Grigoriev I.V."/>
            <person name="Nagy L.G."/>
            <person name="Martin F."/>
            <person name="Kauserud H."/>
        </authorList>
    </citation>
    <scope>NUCLEOTIDE SEQUENCE</scope>
    <source>
        <strain evidence="3">CBHHK173m</strain>
    </source>
</reference>
<protein>
    <submittedName>
        <fullName evidence="3">Ricin B lectin domain-containing protein</fullName>
    </submittedName>
</protein>
<name>A0AAD6XP10_9AGAR</name>
<sequence length="173" mass="18617">MISPALVALSVFALSAAAVEIQSLNSAFFNAGIQGCISVANNTDGSPVVIHDCNTEAPANQDWKLSFFTRQPAGPQPITIFGNKCIDVTNGVNADGTKLQIWTCVPGSTNQQFISLNDFTLQWAGTNKCIDLSDGKITDGNQLQIWTCDSKNSNQGWIYFLLTDALRTKHGCS</sequence>
<proteinExistence type="predicted"/>
<accession>A0AAD6XP10</accession>
<dbReference type="PROSITE" id="PS50231">
    <property type="entry name" value="RICIN_B_LECTIN"/>
    <property type="match status" value="1"/>
</dbReference>
<evidence type="ECO:0000313" key="4">
    <source>
        <dbReference type="Proteomes" id="UP001222325"/>
    </source>
</evidence>
<dbReference type="SMART" id="SM00458">
    <property type="entry name" value="RICIN"/>
    <property type="match status" value="1"/>
</dbReference>
<dbReference type="EMBL" id="JARJCN010000018">
    <property type="protein sequence ID" value="KAJ7092400.1"/>
    <property type="molecule type" value="Genomic_DNA"/>
</dbReference>
<dbReference type="Gene3D" id="2.80.10.50">
    <property type="match status" value="1"/>
</dbReference>
<dbReference type="Proteomes" id="UP001222325">
    <property type="component" value="Unassembled WGS sequence"/>
</dbReference>